<gene>
    <name evidence="5" type="ORF">QYM36_011859</name>
</gene>
<dbReference type="InterPro" id="IPR008733">
    <property type="entry name" value="PEX11"/>
</dbReference>
<keyword evidence="3" id="KW-0576">Peroxisome</keyword>
<evidence type="ECO:0008006" key="7">
    <source>
        <dbReference type="Google" id="ProtNLM"/>
    </source>
</evidence>
<dbReference type="AlphaFoldDB" id="A0AA88L2P0"/>
<comment type="caution">
    <text evidence="5">The sequence shown here is derived from an EMBL/GenBank/DDBJ whole genome shotgun (WGS) entry which is preliminary data.</text>
</comment>
<organism evidence="5 6">
    <name type="scientific">Artemia franciscana</name>
    <name type="common">Brine shrimp</name>
    <name type="synonym">Artemia sanfranciscana</name>
    <dbReference type="NCBI Taxonomy" id="6661"/>
    <lineage>
        <taxon>Eukaryota</taxon>
        <taxon>Metazoa</taxon>
        <taxon>Ecdysozoa</taxon>
        <taxon>Arthropoda</taxon>
        <taxon>Crustacea</taxon>
        <taxon>Branchiopoda</taxon>
        <taxon>Anostraca</taxon>
        <taxon>Artemiidae</taxon>
        <taxon>Artemia</taxon>
    </lineage>
</organism>
<keyword evidence="1" id="KW-0962">Peroxisome biogenesis</keyword>
<evidence type="ECO:0000256" key="3">
    <source>
        <dbReference type="ARBA" id="ARBA00023140"/>
    </source>
</evidence>
<dbReference type="GO" id="GO:0016559">
    <property type="term" value="P:peroxisome fission"/>
    <property type="evidence" value="ECO:0007669"/>
    <property type="project" value="InterPro"/>
</dbReference>
<keyword evidence="6" id="KW-1185">Reference proteome</keyword>
<evidence type="ECO:0000256" key="2">
    <source>
        <dbReference type="ARBA" id="ARBA00023136"/>
    </source>
</evidence>
<dbReference type="PANTHER" id="PTHR12652:SF50">
    <property type="entry name" value="PEROXIN 11"/>
    <property type="match status" value="1"/>
</dbReference>
<sequence length="247" mass="28249">MDTWMKLNSSVIGKDRLIRLFQYGSKLLWYILEQRKYSPSIISKLKNLEYHFGTFRKLLRFGKFLEAIKGAWITLHCADVIYKVLLTLSKLAQAVFLFADHILWIGRVGLVKVKKSRWSTLSTRCWLYAILLNLARDIYEIHLASTYVRRTSNRSVSWPHQGHFLPYINDPSAQRIMEPLLNTTNYAKLLARSRPDVAIDLLKNLCDVFIPLTSQGYTKLSAGVIGGLGVISSLAGLLTVVDSRFKL</sequence>
<proteinExistence type="predicted"/>
<dbReference type="EMBL" id="JAVRJZ010000016">
    <property type="protein sequence ID" value="KAK2710471.1"/>
    <property type="molecule type" value="Genomic_DNA"/>
</dbReference>
<dbReference type="Pfam" id="PF05648">
    <property type="entry name" value="PEX11"/>
    <property type="match status" value="1"/>
</dbReference>
<keyword evidence="2" id="KW-0472">Membrane</keyword>
<dbReference type="PANTHER" id="PTHR12652">
    <property type="entry name" value="PEROXISOMAL BIOGENESIS FACTOR 11"/>
    <property type="match status" value="1"/>
</dbReference>
<evidence type="ECO:0000256" key="4">
    <source>
        <dbReference type="ARBA" id="ARBA00046271"/>
    </source>
</evidence>
<dbReference type="GO" id="GO:0005778">
    <property type="term" value="C:peroxisomal membrane"/>
    <property type="evidence" value="ECO:0007669"/>
    <property type="project" value="UniProtKB-SubCell"/>
</dbReference>
<reference evidence="5" key="1">
    <citation type="submission" date="2023-07" db="EMBL/GenBank/DDBJ databases">
        <title>Chromosome-level genome assembly of Artemia franciscana.</title>
        <authorList>
            <person name="Jo E."/>
        </authorList>
    </citation>
    <scope>NUCLEOTIDE SEQUENCE</scope>
    <source>
        <tissue evidence="5">Whole body</tissue>
    </source>
</reference>
<evidence type="ECO:0000256" key="1">
    <source>
        <dbReference type="ARBA" id="ARBA00022593"/>
    </source>
</evidence>
<accession>A0AA88L2P0</accession>
<comment type="subcellular location">
    <subcellularLocation>
        <location evidence="4">Peroxisome membrane</location>
    </subcellularLocation>
</comment>
<protein>
    <recommendedName>
        <fullName evidence="7">Peroxisomal membrane protein 11B</fullName>
    </recommendedName>
</protein>
<dbReference type="Proteomes" id="UP001187531">
    <property type="component" value="Unassembled WGS sequence"/>
</dbReference>
<name>A0AA88L2P0_ARTSF</name>
<evidence type="ECO:0000313" key="5">
    <source>
        <dbReference type="EMBL" id="KAK2710471.1"/>
    </source>
</evidence>
<evidence type="ECO:0000313" key="6">
    <source>
        <dbReference type="Proteomes" id="UP001187531"/>
    </source>
</evidence>